<evidence type="ECO:0000313" key="14">
    <source>
        <dbReference type="EMBL" id="KAB2573473.1"/>
    </source>
</evidence>
<organism evidence="14 15">
    <name type="scientific">Lasiodiplodia theobromae</name>
    <dbReference type="NCBI Taxonomy" id="45133"/>
    <lineage>
        <taxon>Eukaryota</taxon>
        <taxon>Fungi</taxon>
        <taxon>Dikarya</taxon>
        <taxon>Ascomycota</taxon>
        <taxon>Pezizomycotina</taxon>
        <taxon>Dothideomycetes</taxon>
        <taxon>Dothideomycetes incertae sedis</taxon>
        <taxon>Botryosphaeriales</taxon>
        <taxon>Botryosphaeriaceae</taxon>
        <taxon>Lasiodiplodia</taxon>
    </lineage>
</organism>
<dbReference type="Gene3D" id="3.90.380.10">
    <property type="entry name" value="Naphthalene 1,2-dioxygenase Alpha Subunit, Chain A, domain 1"/>
    <property type="match status" value="2"/>
</dbReference>
<keyword evidence="9" id="KW-0560">Oxidoreductase</keyword>
<dbReference type="InterPro" id="IPR036922">
    <property type="entry name" value="Rieske_2Fe-2S_sf"/>
</dbReference>
<proteinExistence type="inferred from homology"/>
<keyword evidence="10" id="KW-0408">Iron</keyword>
<evidence type="ECO:0000256" key="2">
    <source>
        <dbReference type="ARBA" id="ARBA00002149"/>
    </source>
</evidence>
<dbReference type="Proteomes" id="UP000325902">
    <property type="component" value="Unassembled WGS sequence"/>
</dbReference>
<dbReference type="PROSITE" id="PS51296">
    <property type="entry name" value="RIESKE"/>
    <property type="match status" value="1"/>
</dbReference>
<dbReference type="GO" id="GO:0051537">
    <property type="term" value="F:2 iron, 2 sulfur cluster binding"/>
    <property type="evidence" value="ECO:0007669"/>
    <property type="project" value="UniProtKB-KW"/>
</dbReference>
<dbReference type="CDD" id="cd00680">
    <property type="entry name" value="RHO_alpha_C"/>
    <property type="match status" value="1"/>
</dbReference>
<keyword evidence="8" id="KW-0479">Metal-binding</keyword>
<keyword evidence="7" id="KW-0001">2Fe-2S</keyword>
<dbReference type="GO" id="GO:0019133">
    <property type="term" value="F:choline monooxygenase activity"/>
    <property type="evidence" value="ECO:0007669"/>
    <property type="project" value="UniProtKB-EC"/>
</dbReference>
<evidence type="ECO:0000256" key="4">
    <source>
        <dbReference type="ARBA" id="ARBA00010848"/>
    </source>
</evidence>
<dbReference type="GO" id="GO:0019285">
    <property type="term" value="P:glycine betaine biosynthetic process from choline"/>
    <property type="evidence" value="ECO:0007669"/>
    <property type="project" value="UniProtKB-UniPathway"/>
</dbReference>
<evidence type="ECO:0000259" key="13">
    <source>
        <dbReference type="PROSITE" id="PS51296"/>
    </source>
</evidence>
<evidence type="ECO:0000256" key="3">
    <source>
        <dbReference type="ARBA" id="ARBA00004866"/>
    </source>
</evidence>
<keyword evidence="14" id="KW-0503">Monooxygenase</keyword>
<evidence type="ECO:0000256" key="12">
    <source>
        <dbReference type="ARBA" id="ARBA00049097"/>
    </source>
</evidence>
<dbReference type="InterPro" id="IPR017941">
    <property type="entry name" value="Rieske_2Fe-2S"/>
</dbReference>
<evidence type="ECO:0000313" key="15">
    <source>
        <dbReference type="Proteomes" id="UP000325902"/>
    </source>
</evidence>
<dbReference type="GO" id="GO:0005506">
    <property type="term" value="F:iron ion binding"/>
    <property type="evidence" value="ECO:0007669"/>
    <property type="project" value="InterPro"/>
</dbReference>
<evidence type="ECO:0000256" key="10">
    <source>
        <dbReference type="ARBA" id="ARBA00023004"/>
    </source>
</evidence>
<evidence type="ECO:0000256" key="1">
    <source>
        <dbReference type="ARBA" id="ARBA00001962"/>
    </source>
</evidence>
<protein>
    <recommendedName>
        <fullName evidence="6">Choline monooxygenase, chloroplastic</fullName>
        <ecNumber evidence="5">1.14.15.7</ecNumber>
    </recommendedName>
</protein>
<comment type="cofactor">
    <cofactor evidence="1">
        <name>Fe cation</name>
        <dbReference type="ChEBI" id="CHEBI:24875"/>
    </cofactor>
</comment>
<evidence type="ECO:0000256" key="9">
    <source>
        <dbReference type="ARBA" id="ARBA00023002"/>
    </source>
</evidence>
<gene>
    <name evidence="14" type="primary">CMO</name>
    <name evidence="14" type="ORF">DBV05_g7865</name>
</gene>
<keyword evidence="11" id="KW-0411">Iron-sulfur</keyword>
<dbReference type="Gene3D" id="2.102.10.10">
    <property type="entry name" value="Rieske [2Fe-2S] iron-sulphur domain"/>
    <property type="match status" value="1"/>
</dbReference>
<evidence type="ECO:0000256" key="7">
    <source>
        <dbReference type="ARBA" id="ARBA00022714"/>
    </source>
</evidence>
<comment type="catalytic activity">
    <reaction evidence="12">
        <text>choline + 2 reduced [2Fe-2S]-[ferredoxin] + O2 + 2 H(+) = betaine aldehyde hydrate + 2 oxidized [2Fe-2S]-[ferredoxin] + H2O</text>
        <dbReference type="Rhea" id="RHEA:17769"/>
        <dbReference type="Rhea" id="RHEA-COMP:10000"/>
        <dbReference type="Rhea" id="RHEA-COMP:10001"/>
        <dbReference type="ChEBI" id="CHEBI:15354"/>
        <dbReference type="ChEBI" id="CHEBI:15377"/>
        <dbReference type="ChEBI" id="CHEBI:15378"/>
        <dbReference type="ChEBI" id="CHEBI:15379"/>
        <dbReference type="ChEBI" id="CHEBI:15870"/>
        <dbReference type="ChEBI" id="CHEBI:33737"/>
        <dbReference type="ChEBI" id="CHEBI:33738"/>
        <dbReference type="EC" id="1.14.15.7"/>
    </reaction>
</comment>
<dbReference type="Pfam" id="PF00355">
    <property type="entry name" value="Rieske"/>
    <property type="match status" value="1"/>
</dbReference>
<dbReference type="AlphaFoldDB" id="A0A5N5D6S0"/>
<dbReference type="PANTHER" id="PTHR43756:SF5">
    <property type="entry name" value="CHOLINE MONOOXYGENASE, CHLOROPLASTIC"/>
    <property type="match status" value="1"/>
</dbReference>
<dbReference type="OrthoDB" id="426882at2759"/>
<dbReference type="UniPathway" id="UPA00529">
    <property type="reaction ID" value="UER00430"/>
</dbReference>
<dbReference type="Pfam" id="PF00848">
    <property type="entry name" value="Ring_hydroxyl_A"/>
    <property type="match status" value="2"/>
</dbReference>
<dbReference type="SUPFAM" id="SSF50022">
    <property type="entry name" value="ISP domain"/>
    <property type="match status" value="1"/>
</dbReference>
<evidence type="ECO:0000256" key="6">
    <source>
        <dbReference type="ARBA" id="ARBA00014931"/>
    </source>
</evidence>
<comment type="pathway">
    <text evidence="3">Amine and polyamine biosynthesis; betaine biosynthesis via choline pathway; betaine aldehyde from choline (monooxygenase route): step 1/1.</text>
</comment>
<evidence type="ECO:0000256" key="5">
    <source>
        <dbReference type="ARBA" id="ARBA00012763"/>
    </source>
</evidence>
<comment type="similarity">
    <text evidence="4">Belongs to the choline monooxygenase family.</text>
</comment>
<dbReference type="CDD" id="cd03469">
    <property type="entry name" value="Rieske_RO_Alpha_N"/>
    <property type="match status" value="1"/>
</dbReference>
<name>A0A5N5D6S0_9PEZI</name>
<evidence type="ECO:0000256" key="8">
    <source>
        <dbReference type="ARBA" id="ARBA00022723"/>
    </source>
</evidence>
<evidence type="ECO:0000256" key="11">
    <source>
        <dbReference type="ARBA" id="ARBA00023014"/>
    </source>
</evidence>
<dbReference type="PANTHER" id="PTHR43756">
    <property type="entry name" value="CHOLINE MONOOXYGENASE, CHLOROPLASTIC"/>
    <property type="match status" value="1"/>
</dbReference>
<feature type="domain" description="Rieske" evidence="13">
    <location>
        <begin position="45"/>
        <end position="132"/>
    </location>
</feature>
<dbReference type="PRINTS" id="PR00090">
    <property type="entry name" value="RNGDIOXGNASE"/>
</dbReference>
<accession>A0A5N5D6S0</accession>
<sequence>MNRFFGYSSTPGADEPSAPQGLPASWYRSLEMYELERRAIFSKKWLLVTHRHRFSKAGDYVRFTEAGFSFFLCMDRQGNVNAFHNVCRHRAYPVVNEDSGTASIIACKYHGWSYSLNGKLAKAPRFDTVESFDKAKNDLYPIHTHIDALGFIWVNLEAAKVPSADWTDDFGGVDLQPRLAQFQMAGYTFDHAWSMVGDYNWKTLADNYNECYHCPTAHPGVVSVSDLSKYYVDTQAGHIQHFSTDKSEDAGLKIASTFYYPNASLTLSPHFFYIMRCVPASVTTCSMEYEVYRHKNATDEEFHKIDSLFKQVLKEDKDLCNAVQKNLNAGVFVNGKLHPFNEKV</sequence>
<reference evidence="14 15" key="1">
    <citation type="journal article" date="2019" name="Sci. Rep.">
        <title>A multi-omics analysis of the grapevine pathogen Lasiodiplodia theobromae reveals that temperature affects the expression of virulence- and pathogenicity-related genes.</title>
        <authorList>
            <person name="Felix C."/>
            <person name="Meneses R."/>
            <person name="Goncalves M.F.M."/>
            <person name="Tilleman L."/>
            <person name="Duarte A.S."/>
            <person name="Jorrin-Novo J.V."/>
            <person name="Van de Peer Y."/>
            <person name="Deforce D."/>
            <person name="Van Nieuwerburgh F."/>
            <person name="Esteves A.C."/>
            <person name="Alves A."/>
        </authorList>
    </citation>
    <scope>NUCLEOTIDE SEQUENCE [LARGE SCALE GENOMIC DNA]</scope>
    <source>
        <strain evidence="14 15">LA-SOL3</strain>
    </source>
</reference>
<dbReference type="EMBL" id="VCHE01000058">
    <property type="protein sequence ID" value="KAB2573473.1"/>
    <property type="molecule type" value="Genomic_DNA"/>
</dbReference>
<dbReference type="EC" id="1.14.15.7" evidence="5"/>
<dbReference type="InterPro" id="IPR001663">
    <property type="entry name" value="Rng_hydr_dOase-A"/>
</dbReference>
<keyword evidence="15" id="KW-1185">Reference proteome</keyword>
<comment type="function">
    <text evidence="2">Catalyzes the first step of the osmoprotectant glycine betaine synthesis.</text>
</comment>
<dbReference type="SUPFAM" id="SSF55961">
    <property type="entry name" value="Bet v1-like"/>
    <property type="match status" value="1"/>
</dbReference>
<dbReference type="InterPro" id="IPR015879">
    <property type="entry name" value="Ring_hydroxy_dOase_asu_C_dom"/>
</dbReference>
<comment type="caution">
    <text evidence="14">The sequence shown here is derived from an EMBL/GenBank/DDBJ whole genome shotgun (WGS) entry which is preliminary data.</text>
</comment>